<organism evidence="2 3">
    <name type="scientific">Austropuccinia psidii MF-1</name>
    <dbReference type="NCBI Taxonomy" id="1389203"/>
    <lineage>
        <taxon>Eukaryota</taxon>
        <taxon>Fungi</taxon>
        <taxon>Dikarya</taxon>
        <taxon>Basidiomycota</taxon>
        <taxon>Pucciniomycotina</taxon>
        <taxon>Pucciniomycetes</taxon>
        <taxon>Pucciniales</taxon>
        <taxon>Sphaerophragmiaceae</taxon>
        <taxon>Austropuccinia</taxon>
    </lineage>
</organism>
<dbReference type="Proteomes" id="UP000765509">
    <property type="component" value="Unassembled WGS sequence"/>
</dbReference>
<dbReference type="AlphaFoldDB" id="A0A9Q3E901"/>
<name>A0A9Q3E901_9BASI</name>
<reference evidence="2" key="1">
    <citation type="submission" date="2021-03" db="EMBL/GenBank/DDBJ databases">
        <title>Draft genome sequence of rust myrtle Austropuccinia psidii MF-1, a brazilian biotype.</title>
        <authorList>
            <person name="Quecine M.C."/>
            <person name="Pachon D.M.R."/>
            <person name="Bonatelli M.L."/>
            <person name="Correr F.H."/>
            <person name="Franceschini L.M."/>
            <person name="Leite T.F."/>
            <person name="Margarido G.R.A."/>
            <person name="Almeida C.A."/>
            <person name="Ferrarezi J.A."/>
            <person name="Labate C.A."/>
        </authorList>
    </citation>
    <scope>NUCLEOTIDE SEQUENCE</scope>
    <source>
        <strain evidence="2">MF-1</strain>
    </source>
</reference>
<sequence length="192" mass="21943">MSIPISSDTSESNYRAVTPTSNPMETNSPSNIMYQTSPEKPLYSSILRELTQQGLSASLELMSLIEPLNSANYSNWSNKIKLALTMRNLDIFLDPEWTSGLGREPENAEGIEFLKNCCKQVYSWIGDCLDQENFDKFYDQDLVFYNPALLWEKIKDHYAASSAENCATIFRKIFSLTMEESNIKENIAELRH</sequence>
<accession>A0A9Q3E901</accession>
<comment type="caution">
    <text evidence="2">The sequence shown here is derived from an EMBL/GenBank/DDBJ whole genome shotgun (WGS) entry which is preliminary data.</text>
</comment>
<evidence type="ECO:0000256" key="1">
    <source>
        <dbReference type="SAM" id="MobiDB-lite"/>
    </source>
</evidence>
<dbReference type="EMBL" id="AVOT02026585">
    <property type="protein sequence ID" value="MBW0518370.1"/>
    <property type="molecule type" value="Genomic_DNA"/>
</dbReference>
<protein>
    <recommendedName>
        <fullName evidence="4">Retrotransposon Copia-like N-terminal domain-containing protein</fullName>
    </recommendedName>
</protein>
<proteinExistence type="predicted"/>
<gene>
    <name evidence="2" type="ORF">O181_058085</name>
</gene>
<evidence type="ECO:0000313" key="3">
    <source>
        <dbReference type="Proteomes" id="UP000765509"/>
    </source>
</evidence>
<evidence type="ECO:0008006" key="4">
    <source>
        <dbReference type="Google" id="ProtNLM"/>
    </source>
</evidence>
<feature type="region of interest" description="Disordered" evidence="1">
    <location>
        <begin position="1"/>
        <end position="35"/>
    </location>
</feature>
<evidence type="ECO:0000313" key="2">
    <source>
        <dbReference type="EMBL" id="MBW0518370.1"/>
    </source>
</evidence>
<keyword evidence="3" id="KW-1185">Reference proteome</keyword>